<protein>
    <submittedName>
        <fullName evidence="1">Uncharacterized protein</fullName>
    </submittedName>
</protein>
<dbReference type="RefSeq" id="WP_203963542.1">
    <property type="nucleotide sequence ID" value="NZ_AP023355.1"/>
</dbReference>
<dbReference type="EMBL" id="AP023355">
    <property type="protein sequence ID" value="BCJ37309.1"/>
    <property type="molecule type" value="Genomic_DNA"/>
</dbReference>
<keyword evidence="2" id="KW-1185">Reference proteome</keyword>
<sequence length="131" mass="14252">MSDKELDQTPERRFIEAYSDMVMAVWRDEAEAARLESDPRGYAIAAGLTVADGAEVVLDRSQPSEVLTQEQVLADWNATPGRHVLHVPGTPLIDLSELTEDELDLVAAGYNAATAPGNNNNNHNNVIVLIV</sequence>
<accession>A0A7R7HZF6</accession>
<dbReference type="AlphaFoldDB" id="A0A7R7HZF6"/>
<gene>
    <name evidence="1" type="ORF">Athai_48120</name>
</gene>
<evidence type="ECO:0000313" key="2">
    <source>
        <dbReference type="Proteomes" id="UP000611640"/>
    </source>
</evidence>
<reference evidence="1 2" key="1">
    <citation type="submission" date="2020-08" db="EMBL/GenBank/DDBJ databases">
        <title>Whole genome shotgun sequence of Actinocatenispora thailandica NBRC 105041.</title>
        <authorList>
            <person name="Komaki H."/>
            <person name="Tamura T."/>
        </authorList>
    </citation>
    <scope>NUCLEOTIDE SEQUENCE [LARGE SCALE GENOMIC DNA]</scope>
    <source>
        <strain evidence="1 2">NBRC 105041</strain>
    </source>
</reference>
<dbReference type="KEGG" id="atl:Athai_48120"/>
<dbReference type="Proteomes" id="UP000611640">
    <property type="component" value="Chromosome"/>
</dbReference>
<proteinExistence type="predicted"/>
<name>A0A7R7HZF6_9ACTN</name>
<organism evidence="1 2">
    <name type="scientific">Actinocatenispora thailandica</name>
    <dbReference type="NCBI Taxonomy" id="227318"/>
    <lineage>
        <taxon>Bacteria</taxon>
        <taxon>Bacillati</taxon>
        <taxon>Actinomycetota</taxon>
        <taxon>Actinomycetes</taxon>
        <taxon>Micromonosporales</taxon>
        <taxon>Micromonosporaceae</taxon>
        <taxon>Actinocatenispora</taxon>
    </lineage>
</organism>
<evidence type="ECO:0000313" key="1">
    <source>
        <dbReference type="EMBL" id="BCJ37309.1"/>
    </source>
</evidence>